<evidence type="ECO:0000313" key="4">
    <source>
        <dbReference type="EMBL" id="GBG14149.1"/>
    </source>
</evidence>
<dbReference type="SMART" id="SM00267">
    <property type="entry name" value="GGDEF"/>
    <property type="match status" value="1"/>
</dbReference>
<reference evidence="4 5" key="1">
    <citation type="journal article" date="2018" name="Environ. Microbiol.">
        <title>Isolation and genomic characterization of Novimethylophilus kurashikiensis gen. nov. sp. nov., a new lanthanide-dependent methylotrophic species of Methylophilaceae.</title>
        <authorList>
            <person name="Lv H."/>
            <person name="Sahin N."/>
            <person name="Tani A."/>
        </authorList>
    </citation>
    <scope>NUCLEOTIDE SEQUENCE [LARGE SCALE GENOMIC DNA]</scope>
    <source>
        <strain evidence="4 5">La2-4</strain>
    </source>
</reference>
<dbReference type="SMART" id="SM00052">
    <property type="entry name" value="EAL"/>
    <property type="match status" value="1"/>
</dbReference>
<dbReference type="InterPro" id="IPR001633">
    <property type="entry name" value="EAL_dom"/>
</dbReference>
<dbReference type="Proteomes" id="UP000245081">
    <property type="component" value="Unassembled WGS sequence"/>
</dbReference>
<keyword evidence="1" id="KW-0812">Transmembrane</keyword>
<dbReference type="InterPro" id="IPR043128">
    <property type="entry name" value="Rev_trsase/Diguanyl_cyclase"/>
</dbReference>
<name>A0A2R5F8L1_9PROT</name>
<feature type="domain" description="GGDEF" evidence="3">
    <location>
        <begin position="471"/>
        <end position="605"/>
    </location>
</feature>
<protein>
    <submittedName>
        <fullName evidence="4">PAS domain S-box protein</fullName>
    </submittedName>
</protein>
<comment type="caution">
    <text evidence="4">The sequence shown here is derived from an EMBL/GenBank/DDBJ whole genome shotgun (WGS) entry which is preliminary data.</text>
</comment>
<dbReference type="GO" id="GO:0071111">
    <property type="term" value="F:cyclic-guanylate-specific phosphodiesterase activity"/>
    <property type="evidence" value="ECO:0007669"/>
    <property type="project" value="InterPro"/>
</dbReference>
<feature type="transmembrane region" description="Helical" evidence="1">
    <location>
        <begin position="180"/>
        <end position="205"/>
    </location>
</feature>
<dbReference type="InterPro" id="IPR050706">
    <property type="entry name" value="Cyclic-di-GMP_PDE-like"/>
</dbReference>
<evidence type="ECO:0000259" key="2">
    <source>
        <dbReference type="PROSITE" id="PS50883"/>
    </source>
</evidence>
<keyword evidence="1" id="KW-1133">Transmembrane helix</keyword>
<dbReference type="AlphaFoldDB" id="A0A2R5F8L1"/>
<dbReference type="EMBL" id="BDOQ01000006">
    <property type="protein sequence ID" value="GBG14149.1"/>
    <property type="molecule type" value="Genomic_DNA"/>
</dbReference>
<dbReference type="CDD" id="cd01949">
    <property type="entry name" value="GGDEF"/>
    <property type="match status" value="1"/>
</dbReference>
<dbReference type="Pfam" id="PF00990">
    <property type="entry name" value="GGDEF"/>
    <property type="match status" value="1"/>
</dbReference>
<dbReference type="InterPro" id="IPR035919">
    <property type="entry name" value="EAL_sf"/>
</dbReference>
<evidence type="ECO:0000313" key="5">
    <source>
        <dbReference type="Proteomes" id="UP000245081"/>
    </source>
</evidence>
<dbReference type="CDD" id="cd01948">
    <property type="entry name" value="EAL"/>
    <property type="match status" value="1"/>
</dbReference>
<proteinExistence type="predicted"/>
<feature type="transmembrane region" description="Helical" evidence="1">
    <location>
        <begin position="20"/>
        <end position="42"/>
    </location>
</feature>
<sequence>MQQIYHKAILLLTTMRGYVFAATVGIAAMVFLGATLASSLLYEKLFGENARETAQEISWQNYGILTRSLETGATHAQVQALSETTKNAFSNITRLDVYRSAGLANRYGVVNLPPASAEVLQAMSSGKKVISEDEQGIRFAYPVKAQSNCLRCHAEAREGDVLGVIASHYRLEPVTPKVRIYYVGLFLLLGTLVLLIATAISAFAAGRIKVSADRFRHKVGTINSVKDFHQLDIDSVNFGFEEFNETFGHVHELVEKIRQVAVDKNVLEFEIRLLEKFIITSNVVKDWREFICSLLIEITPIIDAYALVTIFRIEEEAYECEVFWRNTPSDKTREVFEHFLHKHLEGNPMLHGSVLLNVVHNIADQKSMLADLSEHELELQTKSLVLDTPRIGGIVGIGVQSTMAQDEVRSMVIGSILTTLLNLVGSVKAIYKYTKDLEYYATRDPLTNIYNQRMFWELLGYEVGRSKRHNQHFAVMMLDLDNFKTINDRFGHQFGDLFLQAFSDILHSVVRDGDLLTRYGGDEFCIILPEANDTQAHMIAQRIVERLEAYVMPTPDGLRVKTTTSVGIAVYPQHGEDPKDLFLVADNMMYKAKRSGKNAIAIPNEDEMAEVFRQAGEKILMVQNALDQRRIVPFFQPICNAANGEIGIHELLMRIQMDDRLIVANDFIEEAESMGIVHKMDYQLIEKAFEQMREQNYQGMLFVNLSPKALIVGEFVGRVQRLAKEFDIAPERIVFEITERETVSNLSLLEKFVLDIKMQGFSFAIDDFGSGYSSFQYIKRFPVDYIKIEGEFIRNMLQDEVYLAFIKSIVTLAKELKVKTIAEFVEDADILAAVSELGIDYAQGYHISRPSQKLHTGANLN</sequence>
<gene>
    <name evidence="4" type="ORF">NMK_1709</name>
</gene>
<dbReference type="FunFam" id="3.30.70.270:FF:000001">
    <property type="entry name" value="Diguanylate cyclase domain protein"/>
    <property type="match status" value="1"/>
</dbReference>
<feature type="domain" description="EAL" evidence="2">
    <location>
        <begin position="615"/>
        <end position="861"/>
    </location>
</feature>
<dbReference type="PROSITE" id="PS50883">
    <property type="entry name" value="EAL"/>
    <property type="match status" value="1"/>
</dbReference>
<dbReference type="NCBIfam" id="TIGR00254">
    <property type="entry name" value="GGDEF"/>
    <property type="match status" value="1"/>
</dbReference>
<dbReference type="Gene3D" id="3.20.20.450">
    <property type="entry name" value="EAL domain"/>
    <property type="match status" value="1"/>
</dbReference>
<keyword evidence="1" id="KW-0472">Membrane</keyword>
<dbReference type="OrthoDB" id="9813903at2"/>
<dbReference type="InterPro" id="IPR000160">
    <property type="entry name" value="GGDEF_dom"/>
</dbReference>
<dbReference type="SUPFAM" id="SSF55073">
    <property type="entry name" value="Nucleotide cyclase"/>
    <property type="match status" value="1"/>
</dbReference>
<dbReference type="Gene3D" id="3.30.70.270">
    <property type="match status" value="1"/>
</dbReference>
<dbReference type="PROSITE" id="PS50887">
    <property type="entry name" value="GGDEF"/>
    <property type="match status" value="1"/>
</dbReference>
<dbReference type="Gene3D" id="3.30.450.290">
    <property type="match status" value="1"/>
</dbReference>
<accession>A0A2R5F8L1</accession>
<dbReference type="RefSeq" id="WP_109015342.1">
    <property type="nucleotide sequence ID" value="NZ_BDOQ01000006.1"/>
</dbReference>
<dbReference type="PANTHER" id="PTHR33121:SF71">
    <property type="entry name" value="OXYGEN SENSOR PROTEIN DOSP"/>
    <property type="match status" value="1"/>
</dbReference>
<dbReference type="SUPFAM" id="SSF141868">
    <property type="entry name" value="EAL domain-like"/>
    <property type="match status" value="1"/>
</dbReference>
<keyword evidence="5" id="KW-1185">Reference proteome</keyword>
<evidence type="ECO:0000259" key="3">
    <source>
        <dbReference type="PROSITE" id="PS50887"/>
    </source>
</evidence>
<dbReference type="InterPro" id="IPR029787">
    <property type="entry name" value="Nucleotide_cyclase"/>
</dbReference>
<dbReference type="Pfam" id="PF00563">
    <property type="entry name" value="EAL"/>
    <property type="match status" value="1"/>
</dbReference>
<organism evidence="4 5">
    <name type="scientific">Novimethylophilus kurashikiensis</name>
    <dbReference type="NCBI Taxonomy" id="1825523"/>
    <lineage>
        <taxon>Bacteria</taxon>
        <taxon>Pseudomonadati</taxon>
        <taxon>Pseudomonadota</taxon>
        <taxon>Betaproteobacteria</taxon>
        <taxon>Nitrosomonadales</taxon>
        <taxon>Methylophilaceae</taxon>
        <taxon>Novimethylophilus</taxon>
    </lineage>
</organism>
<evidence type="ECO:0000256" key="1">
    <source>
        <dbReference type="SAM" id="Phobius"/>
    </source>
</evidence>
<dbReference type="PANTHER" id="PTHR33121">
    <property type="entry name" value="CYCLIC DI-GMP PHOSPHODIESTERASE PDEF"/>
    <property type="match status" value="1"/>
</dbReference>